<comment type="caution">
    <text evidence="1">The sequence shown here is derived from an EMBL/GenBank/DDBJ whole genome shotgun (WGS) entry which is preliminary data.</text>
</comment>
<protein>
    <submittedName>
        <fullName evidence="1">Uncharacterized protein</fullName>
    </submittedName>
</protein>
<gene>
    <name evidence="1" type="ORF">H5410_047620</name>
</gene>
<name>A0A9J5XHM8_SOLCO</name>
<evidence type="ECO:0000313" key="1">
    <source>
        <dbReference type="EMBL" id="KAG5587186.1"/>
    </source>
</evidence>
<evidence type="ECO:0000313" key="2">
    <source>
        <dbReference type="Proteomes" id="UP000824120"/>
    </source>
</evidence>
<feature type="non-terminal residue" evidence="1">
    <location>
        <position position="1"/>
    </location>
</feature>
<reference evidence="1 2" key="1">
    <citation type="submission" date="2020-09" db="EMBL/GenBank/DDBJ databases">
        <title>De no assembly of potato wild relative species, Solanum commersonii.</title>
        <authorList>
            <person name="Cho K."/>
        </authorList>
    </citation>
    <scope>NUCLEOTIDE SEQUENCE [LARGE SCALE GENOMIC DNA]</scope>
    <source>
        <strain evidence="1">LZ3.2</strain>
        <tissue evidence="1">Leaf</tissue>
    </source>
</reference>
<proteinExistence type="predicted"/>
<keyword evidence="2" id="KW-1185">Reference proteome</keyword>
<dbReference type="AlphaFoldDB" id="A0A9J5XHM8"/>
<dbReference type="EMBL" id="JACXVP010000009">
    <property type="protein sequence ID" value="KAG5587186.1"/>
    <property type="molecule type" value="Genomic_DNA"/>
</dbReference>
<accession>A0A9J5XHM8</accession>
<dbReference type="OrthoDB" id="1301685at2759"/>
<organism evidence="1 2">
    <name type="scientific">Solanum commersonii</name>
    <name type="common">Commerson's wild potato</name>
    <name type="synonym">Commerson's nightshade</name>
    <dbReference type="NCBI Taxonomy" id="4109"/>
    <lineage>
        <taxon>Eukaryota</taxon>
        <taxon>Viridiplantae</taxon>
        <taxon>Streptophyta</taxon>
        <taxon>Embryophyta</taxon>
        <taxon>Tracheophyta</taxon>
        <taxon>Spermatophyta</taxon>
        <taxon>Magnoliopsida</taxon>
        <taxon>eudicotyledons</taxon>
        <taxon>Gunneridae</taxon>
        <taxon>Pentapetalae</taxon>
        <taxon>asterids</taxon>
        <taxon>lamiids</taxon>
        <taxon>Solanales</taxon>
        <taxon>Solanaceae</taxon>
        <taxon>Solanoideae</taxon>
        <taxon>Solaneae</taxon>
        <taxon>Solanum</taxon>
    </lineage>
</organism>
<dbReference type="Proteomes" id="UP000824120">
    <property type="component" value="Chromosome 9"/>
</dbReference>
<sequence>QCYEWRAPFAKGDLTRRGEPFFTKARQSQKANHMATRIFFLLAISSPRDSSPRVAAPLRLFPSLPRVSSPPSSHELLLAAITFNGGITRYKQYLVGGFKNVKQCTACRSAIREEVRAYMQKNR</sequence>